<dbReference type="PROSITE" id="PS50127">
    <property type="entry name" value="UBC_2"/>
    <property type="match status" value="1"/>
</dbReference>
<dbReference type="InterPro" id="IPR057735">
    <property type="entry name" value="UBE2O-like_tSH3-B"/>
</dbReference>
<dbReference type="eggNOG" id="KOG0895">
    <property type="taxonomic scope" value="Eukaryota"/>
</dbReference>
<evidence type="ECO:0000256" key="1">
    <source>
        <dbReference type="ARBA" id="ARBA00022679"/>
    </source>
</evidence>
<dbReference type="EMBL" id="KK853278">
    <property type="protein sequence ID" value="KDR09067.1"/>
    <property type="molecule type" value="Genomic_DNA"/>
</dbReference>
<dbReference type="Pfam" id="PF23043">
    <property type="entry name" value="SH3-B_UBE2O"/>
    <property type="match status" value="1"/>
</dbReference>
<organism evidence="5 6">
    <name type="scientific">Zootermopsis nevadensis</name>
    <name type="common">Dampwood termite</name>
    <dbReference type="NCBI Taxonomy" id="136037"/>
    <lineage>
        <taxon>Eukaryota</taxon>
        <taxon>Metazoa</taxon>
        <taxon>Ecdysozoa</taxon>
        <taxon>Arthropoda</taxon>
        <taxon>Hexapoda</taxon>
        <taxon>Insecta</taxon>
        <taxon>Pterygota</taxon>
        <taxon>Neoptera</taxon>
        <taxon>Polyneoptera</taxon>
        <taxon>Dictyoptera</taxon>
        <taxon>Blattodea</taxon>
        <taxon>Blattoidea</taxon>
        <taxon>Termitoidae</taxon>
        <taxon>Termopsidae</taxon>
        <taxon>Zootermopsis</taxon>
    </lineage>
</organism>
<dbReference type="Pfam" id="PF23044">
    <property type="entry name" value="SH3-C_UBE2O"/>
    <property type="match status" value="1"/>
</dbReference>
<dbReference type="Pfam" id="PF00179">
    <property type="entry name" value="UQ_con"/>
    <property type="match status" value="1"/>
</dbReference>
<dbReference type="PANTHER" id="PTHR46116">
    <property type="entry name" value="(E3-INDEPENDENT) E2 UBIQUITIN-CONJUGATING ENZYME"/>
    <property type="match status" value="1"/>
</dbReference>
<dbReference type="FunCoup" id="A0A067QTW6">
    <property type="interactions" value="1354"/>
</dbReference>
<dbReference type="SUPFAM" id="SSF54495">
    <property type="entry name" value="UBC-like"/>
    <property type="match status" value="1"/>
</dbReference>
<keyword evidence="2" id="KW-0833">Ubl conjugation pathway</keyword>
<sequence length="1438" mass="159736">MAAEHQYFYEDEVYRINKKGNIEFGMVLENSELVSSDENSDVEEGGRMMKGHIRVAWHPTGVEEVIPERRVYLADRSLMPGDVVRRMIKGKDTQRGYCRDIKVTASVQVVGTKQVIPNVKSENLIPLEEFATDIAACLDSWVGGVKTIHSKLLIQCSDGSRCIINDIEASGLEDFNEKRDCDCEFPGHRDDFYPGQTLWGPLHCLEDAEWIHCTKELKAQRTKANKIIKVVVEEVQTHSVGVHWQCRAYSKDGAGLEKEQPKFLVQGDDLKRLRLLNVFEPCTLQVGDRNFYTFREDDTVIMKEQWRRLQRDCILAVTNGPASTLQQSKTVSPKRNKSKDSLVDPSEPTNQNCPSHTDVQRTVHNTHSATSVQPLIPTVEVTSASLAPGCDADTAVEQFDDWDTEDTASMSDTASISSGCSSVGSQGKKKRGPALMTKVLKKKKLRRTRRRAPLITLQPGQRVVVETLSTSSTADVVWQDGSVEYGIPSTQLYPIHHLDDQEFFPGDFVIENKEESCMRVYGVVQSVDHAGRTATVKWFKTYTSQEEPCPAMLEENEVSVYDLKDHPDFQYRPGTVVIRVANFEGEDANCTAGQVLDNYPEGMVRVWWVDGHVSMSWPQDLYKVGEYDSDEGELWDDGSSDASWETESEDCFIADDVCPEEDLEEMLKPKLAANIERARIAMSRLEEIFTQNPSLQTTSVMRQLLDVYKDCRYLDKLMGTSFFHESHFQGLLERVRERGRANVAQRVADQVSRLFHQSDISDPLHSQLICNNSHEDNKFGNSVSDSVASTIISSGKYSEVGVAKKQEGVIQNVSELNAWEGTGRQSTAKEVNSISVLERSVDRNSGSSSNPMVFVDDCKFISVSSVNKDSGSGSSANKDLFPSRGFLLSENLVNLERRVVTAVNNHNLSSLHEPDDGLREIVMEQHSIATTKSSGGSGQRNSGNYNNKLHSQTDEKGGGVGSNTTKHNGCYGSPVTATATSVKSRHAVFANSPVPVATSSEPRNSRQLSDVAGTTMGTLSGSPLSLSLVSNSHVCVKLCSLIKAQLVKAHGEVTRRFGGNQGLMTLSDAFNTRSPIDNGSHKDENEVEDEECKEDVPVGRKRGKETLVPAETSKPERAWDSPEMHNSETEQIKPQSSSVAASTTTELPLLSEKVKDGLMDMLHAISRLGGGQVLPSQNQPARVKSSDAVEKEEVVAVSTTVPIPVPVDDKGDHACDTGEAVSGESCGEGFSIMDSAPNSHKFKLTMFQPTDPQNFFRTVRKEIKLLRSSLPPGIWVKGFEDRMDLYSVMIRGPEKTPYEDGLFFFDFQLSAEYPKAPPLCHYISYCSDRLNPNLYEDGKVCVSLLGTWSGKGTEIWTLHSNLLQVIVSIQGLILVSEPYFNEAGYEKQKGSQQGKENSRMYNEMAVLKLVQSLTKLILQPPPVFKEEILQHFRQNAYK</sequence>
<keyword evidence="6" id="KW-1185">Reference proteome</keyword>
<protein>
    <submittedName>
        <fullName evidence="5">Ubiquitin-conjugating enzyme E2 O</fullName>
    </submittedName>
</protein>
<dbReference type="OMA" id="WVKGFED"/>
<evidence type="ECO:0000313" key="5">
    <source>
        <dbReference type="EMBL" id="KDR09067.1"/>
    </source>
</evidence>
<dbReference type="PANTHER" id="PTHR46116:SF15">
    <property type="entry name" value="(E3-INDEPENDENT) E2 UBIQUITIN-CONJUGATING ENZYME"/>
    <property type="match status" value="1"/>
</dbReference>
<accession>A0A067QTW6</accession>
<dbReference type="InParanoid" id="A0A067QTW6"/>
<feature type="compositionally biased region" description="Low complexity" evidence="3">
    <location>
        <begin position="415"/>
        <end position="426"/>
    </location>
</feature>
<feature type="region of interest" description="Disordered" evidence="3">
    <location>
        <begin position="1070"/>
        <end position="1144"/>
    </location>
</feature>
<dbReference type="FunFam" id="3.10.110.10:FF:000136">
    <property type="entry name" value="Predicted protein"/>
    <property type="match status" value="1"/>
</dbReference>
<dbReference type="STRING" id="136037.A0A067QTW6"/>
<dbReference type="Gene3D" id="3.10.110.10">
    <property type="entry name" value="Ubiquitin Conjugating Enzyme"/>
    <property type="match status" value="1"/>
</dbReference>
<feature type="region of interest" description="Disordered" evidence="3">
    <location>
        <begin position="929"/>
        <end position="971"/>
    </location>
</feature>
<feature type="region of interest" description="Disordered" evidence="3">
    <location>
        <begin position="324"/>
        <end position="358"/>
    </location>
</feature>
<evidence type="ECO:0000313" key="6">
    <source>
        <dbReference type="Proteomes" id="UP000027135"/>
    </source>
</evidence>
<evidence type="ECO:0000256" key="2">
    <source>
        <dbReference type="ARBA" id="ARBA00022786"/>
    </source>
</evidence>
<reference evidence="5 6" key="1">
    <citation type="journal article" date="2014" name="Nat. Commun.">
        <title>Molecular traces of alternative social organization in a termite genome.</title>
        <authorList>
            <person name="Terrapon N."/>
            <person name="Li C."/>
            <person name="Robertson H.M."/>
            <person name="Ji L."/>
            <person name="Meng X."/>
            <person name="Booth W."/>
            <person name="Chen Z."/>
            <person name="Childers C.P."/>
            <person name="Glastad K.M."/>
            <person name="Gokhale K."/>
            <person name="Gowin J."/>
            <person name="Gronenberg W."/>
            <person name="Hermansen R.A."/>
            <person name="Hu H."/>
            <person name="Hunt B.G."/>
            <person name="Huylmans A.K."/>
            <person name="Khalil S.M."/>
            <person name="Mitchell R.D."/>
            <person name="Munoz-Torres M.C."/>
            <person name="Mustard J.A."/>
            <person name="Pan H."/>
            <person name="Reese J.T."/>
            <person name="Scharf M.E."/>
            <person name="Sun F."/>
            <person name="Vogel H."/>
            <person name="Xiao J."/>
            <person name="Yang W."/>
            <person name="Yang Z."/>
            <person name="Yang Z."/>
            <person name="Zhou J."/>
            <person name="Zhu J."/>
            <person name="Brent C.S."/>
            <person name="Elsik C.G."/>
            <person name="Goodisman M.A."/>
            <person name="Liberles D.A."/>
            <person name="Roe R.M."/>
            <person name="Vargo E.L."/>
            <person name="Vilcinskas A."/>
            <person name="Wang J."/>
            <person name="Bornberg-Bauer E."/>
            <person name="Korb J."/>
            <person name="Zhang G."/>
            <person name="Liebig J."/>
        </authorList>
    </citation>
    <scope>NUCLEOTIDE SEQUENCE [LARGE SCALE GENOMIC DNA]</scope>
    <source>
        <tissue evidence="5">Whole organism</tissue>
    </source>
</reference>
<dbReference type="InterPro" id="IPR057734">
    <property type="entry name" value="UBE2O-like_SH3-C"/>
</dbReference>
<evidence type="ECO:0000259" key="4">
    <source>
        <dbReference type="PROSITE" id="PS50127"/>
    </source>
</evidence>
<dbReference type="SMART" id="SM00212">
    <property type="entry name" value="UBCc"/>
    <property type="match status" value="1"/>
</dbReference>
<dbReference type="GO" id="GO:0061631">
    <property type="term" value="F:ubiquitin conjugating enzyme activity"/>
    <property type="evidence" value="ECO:0007669"/>
    <property type="project" value="TreeGrafter"/>
</dbReference>
<gene>
    <name evidence="5" type="ORF">L798_00754</name>
</gene>
<feature type="region of interest" description="Disordered" evidence="3">
    <location>
        <begin position="408"/>
        <end position="433"/>
    </location>
</feature>
<dbReference type="Proteomes" id="UP000027135">
    <property type="component" value="Unassembled WGS sequence"/>
</dbReference>
<dbReference type="InterPro" id="IPR000608">
    <property type="entry name" value="UBC"/>
</dbReference>
<dbReference type="InterPro" id="IPR016135">
    <property type="entry name" value="UBQ-conjugating_enzyme/RWD"/>
</dbReference>
<feature type="domain" description="UBC core" evidence="4">
    <location>
        <begin position="1254"/>
        <end position="1414"/>
    </location>
</feature>
<feature type="compositionally biased region" description="Polar residues" evidence="3">
    <location>
        <begin position="1132"/>
        <end position="1144"/>
    </location>
</feature>
<feature type="compositionally biased region" description="Polar residues" evidence="3">
    <location>
        <begin position="347"/>
        <end position="358"/>
    </location>
</feature>
<keyword evidence="1" id="KW-0808">Transferase</keyword>
<evidence type="ECO:0000256" key="3">
    <source>
        <dbReference type="SAM" id="MobiDB-lite"/>
    </source>
</evidence>
<dbReference type="CDD" id="cd23837">
    <property type="entry name" value="UBCc_UBE2O"/>
    <property type="match status" value="1"/>
</dbReference>
<dbReference type="Pfam" id="PF23046">
    <property type="entry name" value="tSH3-B_UBE2O"/>
    <property type="match status" value="1"/>
</dbReference>
<proteinExistence type="predicted"/>
<dbReference type="InterPro" id="IPR057733">
    <property type="entry name" value="UBE2O-like_SH3-B"/>
</dbReference>
<name>A0A067QTW6_ZOONE</name>
<feature type="compositionally biased region" description="Basic and acidic residues" evidence="3">
    <location>
        <begin position="1113"/>
        <end position="1131"/>
    </location>
</feature>